<dbReference type="InterPro" id="IPR025110">
    <property type="entry name" value="AMP-bd_C"/>
</dbReference>
<evidence type="ECO:0000259" key="9">
    <source>
        <dbReference type="PROSITE" id="PS50075"/>
    </source>
</evidence>
<dbReference type="SMART" id="SM00823">
    <property type="entry name" value="PKS_PP"/>
    <property type="match status" value="5"/>
</dbReference>
<evidence type="ECO:0000256" key="5">
    <source>
        <dbReference type="ARBA" id="ARBA00022737"/>
    </source>
</evidence>
<comment type="similarity">
    <text evidence="2">Belongs to the ATP-dependent AMP-binding enzyme family.</text>
</comment>
<dbReference type="PROSITE" id="PS00012">
    <property type="entry name" value="PHOSPHOPANTETHEINE"/>
    <property type="match status" value="4"/>
</dbReference>
<dbReference type="CDD" id="cd19531">
    <property type="entry name" value="LCL_NRPS-like"/>
    <property type="match status" value="5"/>
</dbReference>
<dbReference type="Gene3D" id="2.30.38.10">
    <property type="entry name" value="Luciferase, Domain 3"/>
    <property type="match status" value="6"/>
</dbReference>
<dbReference type="Gene3D" id="3.30.559.10">
    <property type="entry name" value="Chloramphenicol acetyltransferase-like domain"/>
    <property type="match status" value="7"/>
</dbReference>
<dbReference type="InterPro" id="IPR001242">
    <property type="entry name" value="Condensation_dom"/>
</dbReference>
<dbReference type="PROSITE" id="PS50075">
    <property type="entry name" value="CARRIER"/>
    <property type="match status" value="6"/>
</dbReference>
<dbReference type="InterPro" id="IPR020806">
    <property type="entry name" value="PKS_PP-bd"/>
</dbReference>
<keyword evidence="11" id="KW-1185">Reference proteome</keyword>
<feature type="domain" description="Carrier" evidence="9">
    <location>
        <begin position="2021"/>
        <end position="2096"/>
    </location>
</feature>
<evidence type="ECO:0000256" key="4">
    <source>
        <dbReference type="ARBA" id="ARBA00022553"/>
    </source>
</evidence>
<organism evidence="10 11">
    <name type="scientific">Paenibacillus apiarius</name>
    <dbReference type="NCBI Taxonomy" id="46240"/>
    <lineage>
        <taxon>Bacteria</taxon>
        <taxon>Bacillati</taxon>
        <taxon>Bacillota</taxon>
        <taxon>Bacilli</taxon>
        <taxon>Bacillales</taxon>
        <taxon>Paenibacillaceae</taxon>
        <taxon>Paenibacillus</taxon>
    </lineage>
</organism>
<dbReference type="EMBL" id="JAMDLW010000024">
    <property type="protein sequence ID" value="MCY9521623.1"/>
    <property type="molecule type" value="Genomic_DNA"/>
</dbReference>
<dbReference type="InterPro" id="IPR045851">
    <property type="entry name" value="AMP-bd_C_sf"/>
</dbReference>
<dbReference type="Pfam" id="PF00550">
    <property type="entry name" value="PP-binding"/>
    <property type="match status" value="6"/>
</dbReference>
<feature type="domain" description="Carrier" evidence="9">
    <location>
        <begin position="5176"/>
        <end position="5251"/>
    </location>
</feature>
<evidence type="ECO:0000256" key="6">
    <source>
        <dbReference type="ARBA" id="ARBA00023194"/>
    </source>
</evidence>
<evidence type="ECO:0000313" key="11">
    <source>
        <dbReference type="Proteomes" id="UP001207626"/>
    </source>
</evidence>
<name>A0ABT4DZW5_9BACL</name>
<feature type="domain" description="Carrier" evidence="9">
    <location>
        <begin position="6225"/>
        <end position="6300"/>
    </location>
</feature>
<reference evidence="10 11" key="1">
    <citation type="submission" date="2022-05" db="EMBL/GenBank/DDBJ databases">
        <title>Genome Sequencing of Bee-Associated Microbes.</title>
        <authorList>
            <person name="Dunlap C."/>
        </authorList>
    </citation>
    <scope>NUCLEOTIDE SEQUENCE [LARGE SCALE GENOMIC DNA]</scope>
    <source>
        <strain evidence="10 11">NRRL NRS-1438</strain>
    </source>
</reference>
<evidence type="ECO:0000256" key="2">
    <source>
        <dbReference type="ARBA" id="ARBA00006432"/>
    </source>
</evidence>
<comment type="cofactor">
    <cofactor evidence="1">
        <name>pantetheine 4'-phosphate</name>
        <dbReference type="ChEBI" id="CHEBI:47942"/>
    </cofactor>
</comment>
<feature type="domain" description="Carrier" evidence="9">
    <location>
        <begin position="3061"/>
        <end position="3136"/>
    </location>
</feature>
<evidence type="ECO:0000313" key="10">
    <source>
        <dbReference type="EMBL" id="MCY9521623.1"/>
    </source>
</evidence>
<dbReference type="InterPro" id="IPR009081">
    <property type="entry name" value="PP-bd_ACP"/>
</dbReference>
<dbReference type="PROSITE" id="PS00455">
    <property type="entry name" value="AMP_BINDING"/>
    <property type="match status" value="6"/>
</dbReference>
<comment type="caution">
    <text evidence="10">The sequence shown here is derived from an EMBL/GenBank/DDBJ whole genome shotgun (WGS) entry which is preliminary data.</text>
</comment>
<dbReference type="CDD" id="cd12117">
    <property type="entry name" value="A_NRPS_Srf_like"/>
    <property type="match status" value="1"/>
</dbReference>
<dbReference type="RefSeq" id="WP_268640804.1">
    <property type="nucleotide sequence ID" value="NZ_JAMDLW010000024.1"/>
</dbReference>
<feature type="non-terminal residue" evidence="10">
    <location>
        <position position="6419"/>
    </location>
</feature>
<dbReference type="Pfam" id="PF00501">
    <property type="entry name" value="AMP-binding"/>
    <property type="match status" value="6"/>
</dbReference>
<dbReference type="PANTHER" id="PTHR45527">
    <property type="entry name" value="NONRIBOSOMAL PEPTIDE SYNTHETASE"/>
    <property type="match status" value="1"/>
</dbReference>
<dbReference type="Gene3D" id="1.10.1200.10">
    <property type="entry name" value="ACP-like"/>
    <property type="match status" value="6"/>
</dbReference>
<sequence length="6419" mass="715615">MSNNRKESQLTMKNTWTLTEAQRRVWYMELLNPNTTVATLNSLLTLQGTIIEEKIIEGIQMLASRHDSLRARLKQMDGQEPQIYVVPFEPFHVDAIDVREDGPEAWQEIVDLRSRQPFTLFDSPLFEFTLFRTGELEAQLFLKIHHVIADGYSLNLLGNEIIQTYMSLLRNEELPMEPAPSFTELLASEDSYLASSRFLKDKAYWDKEFSSLPPITSLVFSERAAQTVTSAAAYSQYQLPSSACKDIHQFCEKHQVSAFNLFVTALCLYLARICGEEEVVLGTMYANRTSVEQKSMVGMLVSTTPFRLRVDASLSFADLLKQVKMKQGELIRHQKYPYNRIIPELREQFGFTGSLLPIFFNYHPLAWDTFPEDAPIQYETLPLGNGHQDNELTVHIRENVKTGEMAIQIDYLTDLFAAEDMDRLFARLMHVLREGMAAPMQAAEQLNVVPPEERREILQAFSMGQNIEQQPDGLLHELFEEQAAKTPERMAVLSGLDGSSLTYGQLNERANKLARTLSNLGIGMGQPVAILGERSPRIVTAVLAVLKAGGAFVPLDHSLPSDRLAYMLADSGASILLTVDSIGFALPDGCTVIDLRQEECYADDASNLHLHCRPDQLAYLIYTSGTTGTPKGVMVEHHSWMQTAWAWRQEYKLEEMEVRLLQLASFSFDVFAGDLARTLPNGGVMVFCPDEVRLQLPRLHQMIVEYGITLLESTPALLVPLMDYIYEHRVSTGRLELLILGSDRLAAEDFRRLYRRFGSGMRILNSYGVTEACIDASYYEVEQGSQPPKEGNVPIGRPLPHVKLYVLGRGGTLQPVGVPGELCIGGEGVARGYLNRPEMSSERFAEDPYAAGGRIYRTGDQACWLPDGNLQFLGRLDDQLSIRGYRVEPGEIEAQLLQFVGIREAVVAVMPDVQGDSVLCAYYTGEAALEIAEMRASLSSMLPDYMMPSVYMKLERLPLTPNGKVDRKALPKPDTLASRKEYIRPTTDAEQKMALLWQEVLNKDSVGLHDNFFELGGHSLKAMTLLTRIHQEFQSEIGLRDIFQTTNLKTLTQAVTSAAGRAYEALLPASEQAYYPLSSAQKRLYLLQQLDEAGLSYNMPAVFQLEGPLDKARLEAALQALITRHEALRTSFTVAGGEPMQQVHRQVSFSVSREEAEEGQADKQIRAFIRPFDLGVAPLLRTKVIQLGDERHLLLFDMHHIISDGISVQILTEEMAALYAGEELNPLRLQYKDYAVWQQEYRQSQAYAKQEAYWLKELAGDLPVLNLPADYPRPAMRSIEGGRADFELEGELAERVRKLAQESGSTVYMVLLAVYSTLLSRLSGQEELIIGTPVAGRPHADLEGMLGMFVNTLALRMHPARKKSFAAYLQEVKQTALGAFEHGDYPFEELVEQVVRQRDTSRNPLFDAMLVLQNTEQAALEFPGLSLSSYPFDYIASKFDLTLTVMEQAEGFSFSWEYAAALFSRDTIERWTGCFLELLRQAVESPDSRLGEYILVTGQERKLLLEQLAGTKADYRPEATVLTLFEEQVARTPDLPAVIFGDEELSYRELNERAEQLGAVLRAQGVGGEKIAAVMIQRSCEMAVGILAVLKAGGAYLPIDPAFPMERIRYMLSDSHPQVLLTSIKHRPLAAEVANHIPVLYFEGDARQEMAAESLKRTAAPADLAYVIYTSGTTGASKGVMIEHGSLANTIQWKANRYRFSDGDKALMLNPFIFDSFVTHFFGPLVSGAAVVLLNDQDSKDPSAIREAIVKRRITHMQSPPSFYSALLESMNPDDWQTVRSAVLAGEAVGMALIRRLKTMNPDMELMNEYGPTENTVVTTAIELVEEEAVTIGRPIPNTRVYILTSQGLLTPLGVPGELCIAGSGVARGYINRPQLTADKFTSDPFVPGERMYRTGDWARWLPNGTLEYLGRIDHQVKIRGNRIELGEIEAHLLTLPGIREAAVTVVEEADILSLCAYFVADRDNPGKELRTALGKTLPSYMIPAYFIPMEQMPLTANGKLNRRALPLPDGHLEKESSYIAPRNLAEQEMAEVWQEVLGVRPLGVRDDFFERGGHSLKGAVLVSRIQKRLQADITLRDLFRYPTVETLTEVIASRKNKAFRELEPADSREHYPLTSAQKRMYVLQQLEGAELSYNMPAVLRMEGMLNRMLLEASLQRLVDRHESLRTSFTMADGEPVQRIDDKVKLAIDYCEAEEEQLHSMIAEFIHPFDLSQAPLLRVKIVRAASNLHYVLLDMHHIISDGVSMDIFVKEFANLYAGKELAPLKLQYKDYAVWQQEYVLSDAYREQEKYWLDHVAGELPVLQLPTDFARPALRSFAGDRVDFKLGRTLSEAVQQLALDKGVTVYMVFLAAYSTLLSRLSGHEEIIVGSPVAGRPHADLSDMMGMFVNTLALRMFPSGRKSFAEYLEEIKQTALDAFEHGEYPFEELVDRVVSQRDMSRNPLFDAVFVLQNAENSQLDLPGLKVESCPFADTQAKFDLTLMITESAEGFHGSLEFATALFTRETIERWAGHLTELLDHVASEPDAILAETRLISGAEQLSQLMTYSGLPVPGLPRTTIHQRFEEMACLYPDRTAIVCGDRHLTYAELQLEASLVAGRLQREGMRPRAAVAILAERSIEFIAAVLGILQAGGAYVPLNPEAPEERHLYILGDCGAEFLLAVQKFKVPASYPGTVIRLDGGTLPDEALEALDREEARECGSNDPAYILYTSGTTGRPKGVLVTHGNVINLVSNDGYVPFHANHRFAQTGSVSFDAATFEIFGALLHGGSLHPVEKDVLLDARRMGQFLTENGITVMFLTTSLFHHLADEDAGLFAGVEHLIMGGEVLSPKHAYAVRDACPGLTIWNGYGPTENTTFSTSFAVKETNGKNSIPIGRPLDGTTAYVLSAQGQLLPVGVPGELCLGGAGVAAGYWNLPELTLEKFKPDPFIEGGRMYKTGDLARWLPDGTLEYWGRIDQQVKIRGYRIELGEIEARLQLHADIRQAAVVTWTERPGSEVLCAYYVGGKRLEPVELRNHLSIALPEYMVPAYFVHLPELPLTRNGKLDRRALPEPKEDMTAASQYIAPRTATEAQLAELWQEVLHVSQVGIRDNFFELGGHSLRAMILVSRIHQAMSIHIAIRDVFRFPTVEAMALTVDGRAADVYEGLQPAGQRDYYPLSSAQRRLYVLQQLEGAERSYNMPAAMLLEGQLDLARLEFALKELAARHEVLRTRFELVNGEPVQKICPEVDFALSFRDAGEVQLEEIIQDFIRPFDLSQAPLLRIQLVKLTDVRHLLLFDMHHIISDGTSMGIFIKEMTWLYMGESLPPLSLQYKDYAVWQNTNEHSEEYNRHKEYWMEQLGGELPILSLPFDFTRPPVQSFEGSHLDFIIDAELTGKLRKLAQNTGTTLFMVLLSAYSLFLARISGQDDIIVGTPVAGRPHADLTNLLGMFVNTLAIRSMPSGEKTFADYLEEVKQISIAAFEHADYPFEELVEQVIQHRDISRNPIFDVLFALQNMEQSELQMQDVEVSPYELENPTSKFDLSLLISERGDQLHCSLEYATALFELGTIERWQESFIQLLRHAVAEPGIALGKANLLSEQERNTLATWHDGPAMELPNTTLHQLFREQAVKTPDGIALVFGETTLTYRELDQLSDQVSLALQHRNIGIGSIVGIMARRSPYMIISLLGILKAGAALLPVDPSYPADRIAYMLEDSQVSCLLVDSAPMDKRLAYDGETLLVSDMLAVNHDVGVPREPHEVTLNEENGLPVYVIYTSGTTGNPKGVILKHSNLINLVLYQHNHTSIPFHKSVLQYASYSFDASYQEIFTTLLAGGTLHVVDEEMRQDPFALFRYIEDQGIETIWLPTSFVKFVWNDPAYEPVWPNSVRHMITAGEALVVGKSLQRYLRERGVTLHNHYGPSETHVATTYTLIPKDIMTELPPIGRPISNSSIYILDPLGCPQPIGVAGELYIGGACVGEGYLNQPERTREKFVPNPFSPGERMYRTGDLARWPADGNIEYMGRMDHQVKIRGYRIELGEIETRLLGVKGIREAAVLVLRDEYGNNELCAYIAGEREFAFVELREALGTVMPDYMIPSYFVQLGQLPVTQNGKVDRRALPKPDGARAGKRYEAPRTNMEAQLALLWQDVLGVGRVGIHDNFFELGGHSLRAMTLASRIHQTLDVEVPLRLLFQAPTIAGLAAALEAVTCQAYEALLPVEKQAYYPLSSAQKRLYLLQQLEGAGLSYNMPVALQLEGTLDKVRLEAALQALIGRHESLRTSFIVMDGEPVQQVEEDPAFRVFYEESEEEEADNRIRAFIRPFELGQAPLLRTSVVRLGEERHLLLFDMHHIISDGMSMNIFIEEFMKLYAGEELEPLRLQYKDYAVWQREYTQMPAYHELEAYWLEQFAGELPVLSLPADYPRRVVRSFEGGQVDFELDSELAAAVRELARASGATVYMVLLAVYSTLLSHLSGQEELIVGSPVAGRPHADLEGMLGMFVNTLALRMYPARKKSFAAYLQEVKQTALGAFEHGDYPFEELVEQVVRGRDTSRNPLFDAMLVLQNTEQVKLELPGVRLSSYPFDYSAAKFDLTLSVSEHENGMNCSLEYGALLFERETIEQWANHFTELLRQVTSNPQVMLGNVSLLTAAEQERLLVQFNDTKVTIPEEASIPSLFELQAAKTPDRPAVVCAERRLTYREMEEQANRIAQWLRAHGVTAEERVGVLMNRSPQLIAGLLGILKAGAAYVPIDSLLPEERMEGMIRDAGMQVMLTDSAQLGIVAGLQETALGHVLCLDDALTDGADRAAGQPELADTASLGGHTISFSFAKELAGYSSEPVGVEVEPSGSAYVIYTSGTTGTPKGVVVEHRNVVNFISGMIRELPFGTHASMLCVTTVSFDIFATESWVPLSCGMQIVLASEEAQQDPVVLAELLAQHPVQMMQMTPSRLMLLLGDARSAAQLRNMETLLVGGEAFPSTLCRQLREHTDAELYNMYGPTETTVWSTFDRLEGEERIGIGRPMANTQVYVVNDALQPQPVGVAGELCIGGAGVARGYWARPQLTAEKFVDSPFVSGERLYRTGDLARWLPDGRLEHLGRIDHQVKIRGHRIELGEIEAGLLHIPGVSEAVVTAAEMDEQTQELRAYVTGDRPLAAAELRAALAVSLPSYMLPAHFMQLEELPLTPNGKVDRRALPQPSGSGIAAGYTAPRTEAEAKLALMWQEVLGASRVGIHDNFFELGGHSLKAMMLVSMIHQALGVELPLRQLFLSPTVEGLAAAMNAADGSTGYKALAPAGERAHYPLSSAQKRLYVLQQLEGAELSYNMPVALRLEGALDQARLEAALQALIARHEALRTSFAVVDGEPVQRVQEEWTFCVSYVEAEEGEAEELLRAFLRPFDLSEAPLLRTTVVRLDESRHLLLFDMHHIISDGTSIGILVDEFVKLYAGEALEPLQLQYKDYAVWQREHYADSRAYEQLEAYWMDQYAGELPVLSLPADHPRPAVRSFEGGRVDVELDGELAAAVRELARTSGATVYMVLLAAYSTLLARLGGQEEVIVGSPVAGRPQAELEGILGMFVNTLALRTYPAGEKSFAAYLQEVKQMALGAFEHGDYPFEELVERVARQRDTSRNPLFDAMLVLQNMDQAELELPELQLTSYLMENTIAKFDLTLIVAEQREGFSCSWEYSSALFTEETIRRWAEHFTELLRHVSRQPEAALGAVSLLTAAQERQLMQEFNPARIDPVSSKTILELFEEQALLHPDRTAVVFDNHEMSYAELNDRASRLAQTLKQRGAGPEDIVGVLVTRSAWMVVAVLAVWKSGGAYLPLDADYPAERIAYMLEESGARLLLTERKCGEEWGAAYDVLYLEDDAAAVTEGISLQLPEPRHLAYVIFTSGTTGKPKGVMIEHGHLIERIFAWNQAYGLNSQEVRLLQMASFSFDVFVEDIARTLPFGGTMVICPSELRLQPAAVAGLIRTHAVTLLNSTPSLVMSIMKYIDERQVDIPSLRLLILGGDRCLNPDFHWLLERFGQRMRIINCYGVTEAAVDSSFYEWTGAPEQYPLTPSGHVPIGWPFQNVRLYVVDPQYGKLQPVGVYGELFIGGAGVGRGYVNRPRLSEERFIPSSFMEGERLYKSGDLVRWLPDGSLEFAGRNDHQVKIRGYRIELGEIEQHLAELEGVTDSAVAACELEQGDLELCAYVVMSEETEVSSLRKALSARLPGFMVPSRFIQLEELPLTPNGKVDRRALPQPSGSGAAAGYTAPRSEAEAKLAQLWQEVLGASRVGIHDNFFELGGHSLKAMTLVSRIHQALDVELPLSQLFLSPTVEGLAAALDAAGGSMAYKALVPADERAHYPLSSAQKRLYVLQQLEGAGLSYNMPVALRLEGALDRARLEAALQALIARHESLRTSFAVVDGEPVQRVQEEWTFCVSYEEAEEGEAEERIRAFLRPFDLDEA</sequence>
<dbReference type="SUPFAM" id="SSF52777">
    <property type="entry name" value="CoA-dependent acyltransferases"/>
    <property type="match status" value="13"/>
</dbReference>
<dbReference type="SUPFAM" id="SSF56801">
    <property type="entry name" value="Acetyl-CoA synthetase-like"/>
    <property type="match status" value="6"/>
</dbReference>
<dbReference type="Pfam" id="PF00668">
    <property type="entry name" value="Condensation"/>
    <property type="match status" value="7"/>
</dbReference>
<keyword evidence="4" id="KW-0597">Phosphoprotein</keyword>
<dbReference type="PANTHER" id="PTHR45527:SF1">
    <property type="entry name" value="FATTY ACID SYNTHASE"/>
    <property type="match status" value="1"/>
</dbReference>
<protein>
    <submittedName>
        <fullName evidence="10">Non-ribosomal peptide synthase/polyketide synthase</fullName>
    </submittedName>
</protein>
<feature type="domain" description="Carrier" evidence="9">
    <location>
        <begin position="4106"/>
        <end position="4181"/>
    </location>
</feature>
<feature type="region of interest" description="Disordered" evidence="8">
    <location>
        <begin position="6204"/>
        <end position="6224"/>
    </location>
</feature>
<dbReference type="InterPro" id="IPR000873">
    <property type="entry name" value="AMP-dep_synth/lig_dom"/>
</dbReference>
<keyword evidence="7" id="KW-0511">Multifunctional enzyme</keyword>
<proteinExistence type="inferred from homology"/>
<keyword evidence="6" id="KW-0045">Antibiotic biosynthesis</keyword>
<accession>A0ABT4DZW5</accession>
<dbReference type="InterPro" id="IPR036736">
    <property type="entry name" value="ACP-like_sf"/>
</dbReference>
<dbReference type="InterPro" id="IPR020845">
    <property type="entry name" value="AMP-binding_CS"/>
</dbReference>
<dbReference type="Gene3D" id="3.30.300.30">
    <property type="match status" value="6"/>
</dbReference>
<gene>
    <name evidence="10" type="ORF">M5X09_18455</name>
</gene>
<dbReference type="Proteomes" id="UP001207626">
    <property type="component" value="Unassembled WGS sequence"/>
</dbReference>
<dbReference type="InterPro" id="IPR010071">
    <property type="entry name" value="AA_adenyl_dom"/>
</dbReference>
<dbReference type="SUPFAM" id="SSF47336">
    <property type="entry name" value="ACP-like"/>
    <property type="match status" value="6"/>
</dbReference>
<evidence type="ECO:0000256" key="7">
    <source>
        <dbReference type="ARBA" id="ARBA00023268"/>
    </source>
</evidence>
<dbReference type="InterPro" id="IPR023213">
    <property type="entry name" value="CAT-like_dom_sf"/>
</dbReference>
<dbReference type="NCBIfam" id="NF004282">
    <property type="entry name" value="PRK05691.1"/>
    <property type="match status" value="6"/>
</dbReference>
<dbReference type="InterPro" id="IPR006162">
    <property type="entry name" value="Ppantetheine_attach_site"/>
</dbReference>
<evidence type="ECO:0000256" key="3">
    <source>
        <dbReference type="ARBA" id="ARBA00022450"/>
    </source>
</evidence>
<dbReference type="NCBIfam" id="TIGR01733">
    <property type="entry name" value="AA-adenyl-dom"/>
    <property type="match status" value="6"/>
</dbReference>
<feature type="domain" description="Carrier" evidence="9">
    <location>
        <begin position="984"/>
        <end position="1059"/>
    </location>
</feature>
<evidence type="ECO:0000256" key="8">
    <source>
        <dbReference type="SAM" id="MobiDB-lite"/>
    </source>
</evidence>
<dbReference type="CDD" id="cd05930">
    <property type="entry name" value="A_NRPS"/>
    <property type="match status" value="2"/>
</dbReference>
<evidence type="ECO:0000256" key="1">
    <source>
        <dbReference type="ARBA" id="ARBA00001957"/>
    </source>
</evidence>
<dbReference type="NCBIfam" id="NF003417">
    <property type="entry name" value="PRK04813.1"/>
    <property type="match status" value="7"/>
</dbReference>
<keyword evidence="3" id="KW-0596">Phosphopantetheine</keyword>
<dbReference type="Gene3D" id="3.30.559.30">
    <property type="entry name" value="Nonribosomal peptide synthetase, condensation domain"/>
    <property type="match status" value="6"/>
</dbReference>
<keyword evidence="5" id="KW-0677">Repeat</keyword>
<dbReference type="Gene3D" id="3.40.50.980">
    <property type="match status" value="12"/>
</dbReference>
<dbReference type="Pfam" id="PF13193">
    <property type="entry name" value="AMP-binding_C"/>
    <property type="match status" value="4"/>
</dbReference>